<dbReference type="InterPro" id="IPR001304">
    <property type="entry name" value="C-type_lectin-like"/>
</dbReference>
<sequence>MDQTELTAKLNTMDEQDVYASAEEPSGPHIKWKRVKNSENIYQTEDACCSVETDRTGPAALEESSTVTNCSYRTPTVILGVLCLLLLVRLITVSVLYNERSSKWEMKRIQFQTSYNNLNKEKDQLQTSYNNLREEKDQLQTSYNNLTKEKDQLQTNYNNLIKEIGQLQTSYNNLIKEIGQLQTSYNNLSRDKVLEERQRETLQQKILTQERELGQLKRKLDAFNYYIQREWIYFGRSFYYISSNMKTWKQSREDCQQKNTDLIIISSKEEQDFVQKFGKVMWIGLTDRETEGVWKWVDGTRLTTSFWGPNEPNSFFGINEDCAVTGYHSGEDSWNDDTCEKEKLWICEKRMSL</sequence>
<evidence type="ECO:0000313" key="7">
    <source>
        <dbReference type="RefSeq" id="XP_029019702.2"/>
    </source>
</evidence>
<dbReference type="Gene3D" id="1.20.5.400">
    <property type="match status" value="2"/>
</dbReference>
<feature type="coiled-coil region" evidence="3">
    <location>
        <begin position="115"/>
        <end position="219"/>
    </location>
</feature>
<dbReference type="GO" id="GO:0030246">
    <property type="term" value="F:carbohydrate binding"/>
    <property type="evidence" value="ECO:0007669"/>
    <property type="project" value="UniProtKB-KW"/>
</dbReference>
<keyword evidence="1" id="KW-0430">Lectin</keyword>
<dbReference type="RefSeq" id="XP_029019702.2">
    <property type="nucleotide sequence ID" value="XM_029163869.3"/>
</dbReference>
<feature type="transmembrane region" description="Helical" evidence="4">
    <location>
        <begin position="77"/>
        <end position="98"/>
    </location>
</feature>
<dbReference type="Pfam" id="PF00059">
    <property type="entry name" value="Lectin_C"/>
    <property type="match status" value="1"/>
</dbReference>
<dbReference type="KEGG" id="bspl:114863048"/>
<keyword evidence="3" id="KW-0175">Coiled coil</keyword>
<gene>
    <name evidence="7" type="primary">LOC114863048</name>
</gene>
<keyword evidence="4" id="KW-0472">Membrane</keyword>
<reference evidence="7" key="1">
    <citation type="submission" date="2025-08" db="UniProtKB">
        <authorList>
            <consortium name="RefSeq"/>
        </authorList>
    </citation>
    <scope>IDENTIFICATION</scope>
</reference>
<dbReference type="PROSITE" id="PS00615">
    <property type="entry name" value="C_TYPE_LECTIN_1"/>
    <property type="match status" value="1"/>
</dbReference>
<dbReference type="PROSITE" id="PS50041">
    <property type="entry name" value="C_TYPE_LECTIN_2"/>
    <property type="match status" value="1"/>
</dbReference>
<dbReference type="SUPFAM" id="SSF90257">
    <property type="entry name" value="Myosin rod fragments"/>
    <property type="match status" value="1"/>
</dbReference>
<name>A0A6P7NJ32_BETSP</name>
<dbReference type="AlphaFoldDB" id="A0A6P7NJ32"/>
<feature type="domain" description="C-type lectin" evidence="5">
    <location>
        <begin position="234"/>
        <end position="348"/>
    </location>
</feature>
<evidence type="ECO:0000256" key="3">
    <source>
        <dbReference type="SAM" id="Coils"/>
    </source>
</evidence>
<evidence type="ECO:0000313" key="6">
    <source>
        <dbReference type="Proteomes" id="UP000515150"/>
    </source>
</evidence>
<dbReference type="PANTHER" id="PTHR22803">
    <property type="entry name" value="MANNOSE, PHOSPHOLIPASE, LECTIN RECEPTOR RELATED"/>
    <property type="match status" value="1"/>
</dbReference>
<evidence type="ECO:0000256" key="4">
    <source>
        <dbReference type="SAM" id="Phobius"/>
    </source>
</evidence>
<keyword evidence="4" id="KW-1133">Transmembrane helix</keyword>
<dbReference type="Gene3D" id="3.10.100.10">
    <property type="entry name" value="Mannose-Binding Protein A, subunit A"/>
    <property type="match status" value="1"/>
</dbReference>
<dbReference type="SMART" id="SM00034">
    <property type="entry name" value="CLECT"/>
    <property type="match status" value="1"/>
</dbReference>
<evidence type="ECO:0000259" key="5">
    <source>
        <dbReference type="PROSITE" id="PS50041"/>
    </source>
</evidence>
<evidence type="ECO:0000256" key="1">
    <source>
        <dbReference type="ARBA" id="ARBA00022734"/>
    </source>
</evidence>
<keyword evidence="4" id="KW-0812">Transmembrane</keyword>
<dbReference type="GeneID" id="114863048"/>
<dbReference type="InterPro" id="IPR050111">
    <property type="entry name" value="C-type_lectin/snaclec_domain"/>
</dbReference>
<keyword evidence="2" id="KW-1015">Disulfide bond</keyword>
<evidence type="ECO:0000256" key="2">
    <source>
        <dbReference type="ARBA" id="ARBA00023157"/>
    </source>
</evidence>
<dbReference type="InterPro" id="IPR016187">
    <property type="entry name" value="CTDL_fold"/>
</dbReference>
<protein>
    <submittedName>
        <fullName evidence="7">C-type lectin domain family 4 member M-like</fullName>
    </submittedName>
</protein>
<dbReference type="SUPFAM" id="SSF56436">
    <property type="entry name" value="C-type lectin-like"/>
    <property type="match status" value="1"/>
</dbReference>
<accession>A0A6P7NJ32</accession>
<proteinExistence type="predicted"/>
<dbReference type="InterPro" id="IPR018378">
    <property type="entry name" value="C-type_lectin_CS"/>
</dbReference>
<dbReference type="InterPro" id="IPR016186">
    <property type="entry name" value="C-type_lectin-like/link_sf"/>
</dbReference>
<dbReference type="InParanoid" id="A0A6P7NJ32"/>
<organism evidence="6 7">
    <name type="scientific">Betta splendens</name>
    <name type="common">Siamese fighting fish</name>
    <dbReference type="NCBI Taxonomy" id="158456"/>
    <lineage>
        <taxon>Eukaryota</taxon>
        <taxon>Metazoa</taxon>
        <taxon>Chordata</taxon>
        <taxon>Craniata</taxon>
        <taxon>Vertebrata</taxon>
        <taxon>Euteleostomi</taxon>
        <taxon>Actinopterygii</taxon>
        <taxon>Neopterygii</taxon>
        <taxon>Teleostei</taxon>
        <taxon>Neoteleostei</taxon>
        <taxon>Acanthomorphata</taxon>
        <taxon>Anabantaria</taxon>
        <taxon>Anabantiformes</taxon>
        <taxon>Anabantoidei</taxon>
        <taxon>Osphronemidae</taxon>
        <taxon>Betta</taxon>
    </lineage>
</organism>
<keyword evidence="6" id="KW-1185">Reference proteome</keyword>
<dbReference type="Proteomes" id="UP000515150">
    <property type="component" value="Chromosome 1"/>
</dbReference>
<dbReference type="InterPro" id="IPR033989">
    <property type="entry name" value="CD209-like_CTLD"/>
</dbReference>
<dbReference type="OrthoDB" id="8950604at2759"/>
<dbReference type="CDD" id="cd03590">
    <property type="entry name" value="CLECT_DC-SIGN_like"/>
    <property type="match status" value="1"/>
</dbReference>